<dbReference type="OrthoDB" id="5368595at2759"/>
<name>A0A3N4HGV3_ASCIM</name>
<reference evidence="5 6" key="1">
    <citation type="journal article" date="2018" name="Nat. Ecol. Evol.">
        <title>Pezizomycetes genomes reveal the molecular basis of ectomycorrhizal truffle lifestyle.</title>
        <authorList>
            <person name="Murat C."/>
            <person name="Payen T."/>
            <person name="Noel B."/>
            <person name="Kuo A."/>
            <person name="Morin E."/>
            <person name="Chen J."/>
            <person name="Kohler A."/>
            <person name="Krizsan K."/>
            <person name="Balestrini R."/>
            <person name="Da Silva C."/>
            <person name="Montanini B."/>
            <person name="Hainaut M."/>
            <person name="Levati E."/>
            <person name="Barry K.W."/>
            <person name="Belfiori B."/>
            <person name="Cichocki N."/>
            <person name="Clum A."/>
            <person name="Dockter R.B."/>
            <person name="Fauchery L."/>
            <person name="Guy J."/>
            <person name="Iotti M."/>
            <person name="Le Tacon F."/>
            <person name="Lindquist E.A."/>
            <person name="Lipzen A."/>
            <person name="Malagnac F."/>
            <person name="Mello A."/>
            <person name="Molinier V."/>
            <person name="Miyauchi S."/>
            <person name="Poulain J."/>
            <person name="Riccioni C."/>
            <person name="Rubini A."/>
            <person name="Sitrit Y."/>
            <person name="Splivallo R."/>
            <person name="Traeger S."/>
            <person name="Wang M."/>
            <person name="Zifcakova L."/>
            <person name="Wipf D."/>
            <person name="Zambonelli A."/>
            <person name="Paolocci F."/>
            <person name="Nowrousian M."/>
            <person name="Ottonello S."/>
            <person name="Baldrian P."/>
            <person name="Spatafora J.W."/>
            <person name="Henrissat B."/>
            <person name="Nagy L.G."/>
            <person name="Aury J.M."/>
            <person name="Wincker P."/>
            <person name="Grigoriev I.V."/>
            <person name="Bonfante P."/>
            <person name="Martin F.M."/>
        </authorList>
    </citation>
    <scope>NUCLEOTIDE SEQUENCE [LARGE SCALE GENOMIC DNA]</scope>
    <source>
        <strain evidence="5 6">RN42</strain>
    </source>
</reference>
<dbReference type="Proteomes" id="UP000275078">
    <property type="component" value="Unassembled WGS sequence"/>
</dbReference>
<evidence type="ECO:0000256" key="2">
    <source>
        <dbReference type="SAM" id="MobiDB-lite"/>
    </source>
</evidence>
<evidence type="ECO:0000313" key="5">
    <source>
        <dbReference type="EMBL" id="RPA73302.1"/>
    </source>
</evidence>
<accession>A0A3N4HGV3</accession>
<evidence type="ECO:0000256" key="3">
    <source>
        <dbReference type="SAM" id="SignalP"/>
    </source>
</evidence>
<sequence>MPVAETAGLALAAIGMIPPALAAYKCCRELFKGNRKYDKDFAAYSSTIVTEERLFSNQCKLILAILADVQPKEASKMLDNLDHPSWEDPTLATNYQLCDGTFEIPFKVIQDSLEDVVRILKSLPWGKEDNCEVANTATKEVDNSTILQSGTNRFDIPSFHLGSRIKWNAKVKDEVDSLMKRIKEEGERLARLTKQYKQLLPRKARPCSSIIFPTVNPQLADYRELKRIAQLCDTSKALYSGVETTVSCSCHSVLLQLPQDELDRPGNTKSASTLQSNFGVTTSNSLAKFRMLVSLQPERLGGSAPSVMSDAYCTCTSILVTSEFHATGVEASKQDFLAVRQIEKRKASISSSSVDTTKRVRIIPKNAHSVHFPEQPLETDLLQPQTNLQQANTRETPASTVQTGVCFESESKGKKRPLPSELPPRKRLRSLLKVGSSKDETFTPVQDGKEVHIAGKQPKGSILKASAPSLLSIPIQSQPIVLSRIDNLCLLMSKLNAGEGKDECLGHITLPTAPNMPSYRHLIYHEVSPKIIQTNRTSLAKIMANGSRRLNLEESYHMAHLLSWSLLCLGSSPSTWFMDGWGSKDFQFFLGNKDRQESEHLYTLKPYITPRFTATKFPPMPAKNPFAEDPQLFSLSVVLIELAFGQEIREIDIPSPTEQQDESFSNDPSGDYLKVKAIVDRGLLSRFGSRFADIVKMCFYCKFGVASNSLSDEKMRERFYFVVVKALKERLDCFRGVF</sequence>
<dbReference type="PANTHER" id="PTHR35186">
    <property type="entry name" value="ANK_REP_REGION DOMAIN-CONTAINING PROTEIN"/>
    <property type="match status" value="1"/>
</dbReference>
<dbReference type="InterPro" id="IPR056002">
    <property type="entry name" value="DUF7580"/>
</dbReference>
<evidence type="ECO:0000313" key="6">
    <source>
        <dbReference type="Proteomes" id="UP000275078"/>
    </source>
</evidence>
<dbReference type="EMBL" id="ML119826">
    <property type="protein sequence ID" value="RPA73302.1"/>
    <property type="molecule type" value="Genomic_DNA"/>
</dbReference>
<feature type="coiled-coil region" evidence="1">
    <location>
        <begin position="168"/>
        <end position="195"/>
    </location>
</feature>
<dbReference type="Pfam" id="PF24476">
    <property type="entry name" value="DUF7580"/>
    <property type="match status" value="1"/>
</dbReference>
<keyword evidence="1" id="KW-0175">Coiled coil</keyword>
<feature type="region of interest" description="Disordered" evidence="2">
    <location>
        <begin position="392"/>
        <end position="426"/>
    </location>
</feature>
<organism evidence="5 6">
    <name type="scientific">Ascobolus immersus RN42</name>
    <dbReference type="NCBI Taxonomy" id="1160509"/>
    <lineage>
        <taxon>Eukaryota</taxon>
        <taxon>Fungi</taxon>
        <taxon>Dikarya</taxon>
        <taxon>Ascomycota</taxon>
        <taxon>Pezizomycotina</taxon>
        <taxon>Pezizomycetes</taxon>
        <taxon>Pezizales</taxon>
        <taxon>Ascobolaceae</taxon>
        <taxon>Ascobolus</taxon>
    </lineage>
</organism>
<dbReference type="PANTHER" id="PTHR35186:SF4">
    <property type="entry name" value="PRION-INHIBITION AND PROPAGATION HELO DOMAIN-CONTAINING PROTEIN"/>
    <property type="match status" value="1"/>
</dbReference>
<evidence type="ECO:0000259" key="4">
    <source>
        <dbReference type="Pfam" id="PF24476"/>
    </source>
</evidence>
<keyword evidence="3" id="KW-0732">Signal</keyword>
<feature type="domain" description="DUF7580" evidence="4">
    <location>
        <begin position="544"/>
        <end position="732"/>
    </location>
</feature>
<feature type="compositionally biased region" description="Polar residues" evidence="2">
    <location>
        <begin position="392"/>
        <end position="403"/>
    </location>
</feature>
<evidence type="ECO:0000256" key="1">
    <source>
        <dbReference type="SAM" id="Coils"/>
    </source>
</evidence>
<feature type="chain" id="PRO_5018128341" description="DUF7580 domain-containing protein" evidence="3">
    <location>
        <begin position="23"/>
        <end position="738"/>
    </location>
</feature>
<dbReference type="STRING" id="1160509.A0A3N4HGV3"/>
<gene>
    <name evidence="5" type="ORF">BJ508DRAFT_313928</name>
</gene>
<protein>
    <recommendedName>
        <fullName evidence="4">DUF7580 domain-containing protein</fullName>
    </recommendedName>
</protein>
<keyword evidence="6" id="KW-1185">Reference proteome</keyword>
<feature type="signal peptide" evidence="3">
    <location>
        <begin position="1"/>
        <end position="22"/>
    </location>
</feature>
<proteinExistence type="predicted"/>
<dbReference type="AlphaFoldDB" id="A0A3N4HGV3"/>